<organism evidence="2 3">
    <name type="scientific">Streblomastix strix</name>
    <dbReference type="NCBI Taxonomy" id="222440"/>
    <lineage>
        <taxon>Eukaryota</taxon>
        <taxon>Metamonada</taxon>
        <taxon>Preaxostyla</taxon>
        <taxon>Oxymonadida</taxon>
        <taxon>Streblomastigidae</taxon>
        <taxon>Streblomastix</taxon>
    </lineage>
</organism>
<name>A0A5J4VAV9_9EUKA</name>
<dbReference type="GO" id="GO:0005975">
    <property type="term" value="P:carbohydrate metabolic process"/>
    <property type="evidence" value="ECO:0007669"/>
    <property type="project" value="InterPro"/>
</dbReference>
<gene>
    <name evidence="2" type="ORF">EZS28_024838</name>
</gene>
<dbReference type="PANTHER" id="PTHR47786:SF2">
    <property type="entry name" value="GLYCOSYL HYDROLASE FAMILY 13 CATALYTIC DOMAIN-CONTAINING PROTEIN"/>
    <property type="match status" value="1"/>
</dbReference>
<dbReference type="Pfam" id="PF00128">
    <property type="entry name" value="Alpha-amylase"/>
    <property type="match status" value="1"/>
</dbReference>
<dbReference type="InterPro" id="IPR017853">
    <property type="entry name" value="GH"/>
</dbReference>
<dbReference type="SMART" id="SM00642">
    <property type="entry name" value="Aamy"/>
    <property type="match status" value="1"/>
</dbReference>
<sequence>MLALASSISIPKHPSLLELSTRPWIYELGQKYGKEIKGLSGVPDAEISDIAKKGYNIVWLMGIWQLGPAGLELDRTDPGKRKEYDKVLPGWTIEDVIGSPYAIANYTINPVLGTMDDLRKFRLKLNKLGIALMVDLVPNHCATDSYMVTAHPEWFIRAIPSDKPPYDPNWYMPNGVAYGRDPYSDAWKDTAQYNMWDSSMRQQLTNFLKICADVADAARCDMAMLLLNEEIAQTWKVQLAGWNYTQPRTEFWSDAIKEVKKTYPKFFTMAECYRNKEQTLLNLGFDYVYDKDGLYNRLADGNLDNIRGYIKFKGDFTQWSHFTENHDEDRGIVHFQSVARCDAAAAISMTIPGMRFYFQGQTVGKQNLLKVHLRRSADEPVKKDVQQFYETLQRIVNHTVFHTGNFDSSIDVLDVINTSSQSNYNDNDKTAWRLVSYKWKLGKEKRLVVVNYSDGAGQGRIICPDAGENAGTGATTINVIDEISGDKYERNIKEMENTGLHVVLQPWQINNEHFKSKGSFRPLNVFTNPSEDKFIIAWSSEIIIFTTTKLEAYSFTKSNKPKPSSELLKNATSFDCKIKLNSDPAEVWPQIGVLINAATAKNLVVAVSNLPAYQKRSNNSPPSAISIIRYILVGDCIDPYMCIILGCYDPIDRTLLSSATWIAYPFEHIVSLSISLIAKIIPSPSCGSLLGG</sequence>
<reference evidence="2 3" key="1">
    <citation type="submission" date="2019-03" db="EMBL/GenBank/DDBJ databases">
        <title>Single cell metagenomics reveals metabolic interactions within the superorganism composed of flagellate Streblomastix strix and complex community of Bacteroidetes bacteria on its surface.</title>
        <authorList>
            <person name="Treitli S.C."/>
            <person name="Kolisko M."/>
            <person name="Husnik F."/>
            <person name="Keeling P."/>
            <person name="Hampl V."/>
        </authorList>
    </citation>
    <scope>NUCLEOTIDE SEQUENCE [LARGE SCALE GENOMIC DNA]</scope>
    <source>
        <strain evidence="2">ST1C</strain>
    </source>
</reference>
<dbReference type="PANTHER" id="PTHR47786">
    <property type="entry name" value="ALPHA-1,4-GLUCAN:MALTOSE-1-PHOSPHATE MALTOSYLTRANSFERASE"/>
    <property type="match status" value="1"/>
</dbReference>
<dbReference type="OrthoDB" id="1740265at2759"/>
<comment type="caution">
    <text evidence="2">The sequence shown here is derived from an EMBL/GenBank/DDBJ whole genome shotgun (WGS) entry which is preliminary data.</text>
</comment>
<evidence type="ECO:0000259" key="1">
    <source>
        <dbReference type="SMART" id="SM00642"/>
    </source>
</evidence>
<evidence type="ECO:0000313" key="2">
    <source>
        <dbReference type="EMBL" id="KAA6379635.1"/>
    </source>
</evidence>
<protein>
    <submittedName>
        <fullName evidence="2">Putative alpha amylase, catalytic subfamily protein</fullName>
    </submittedName>
</protein>
<dbReference type="Proteomes" id="UP000324800">
    <property type="component" value="Unassembled WGS sequence"/>
</dbReference>
<feature type="domain" description="Glycosyl hydrolase family 13 catalytic" evidence="1">
    <location>
        <begin position="40"/>
        <end position="374"/>
    </location>
</feature>
<dbReference type="Gene3D" id="3.20.20.80">
    <property type="entry name" value="Glycosidases"/>
    <property type="match status" value="1"/>
</dbReference>
<dbReference type="InterPro" id="IPR006047">
    <property type="entry name" value="GH13_cat_dom"/>
</dbReference>
<evidence type="ECO:0000313" key="3">
    <source>
        <dbReference type="Proteomes" id="UP000324800"/>
    </source>
</evidence>
<dbReference type="EMBL" id="SNRW01008368">
    <property type="protein sequence ID" value="KAA6379635.1"/>
    <property type="molecule type" value="Genomic_DNA"/>
</dbReference>
<accession>A0A5J4VAV9</accession>
<dbReference type="AlphaFoldDB" id="A0A5J4VAV9"/>
<dbReference type="SUPFAM" id="SSF51445">
    <property type="entry name" value="(Trans)glycosidases"/>
    <property type="match status" value="1"/>
</dbReference>
<proteinExistence type="predicted"/>